<dbReference type="OrthoDB" id="5022096at2759"/>
<keyword evidence="2 6" id="KW-0812">Transmembrane</keyword>
<feature type="domain" description="Rhodopsin" evidence="7">
    <location>
        <begin position="42"/>
        <end position="291"/>
    </location>
</feature>
<dbReference type="Proteomes" id="UP000799440">
    <property type="component" value="Unassembled WGS sequence"/>
</dbReference>
<sequence>MTAPRPQNVSELSFEVSKYSNAPALRVQTNSLFSIAAVVVTARCYARIFVKKSFENPDQTQVLATIWFVCYQIEISLGIGRYMAVIQANPDNYRTILLLRQIHMTVVVMGLSVVKISIALFLLRLVTRKAYQLFLWGLIVFLTLFSIACLGTLICQCENPRAVWDVRLRPPPEGTGTAKCFNRYTFRNIGLFNGTQLTFKVINILTDFLLALLPVPLVWTLQLRLRTRISLVLILALGIFAGIAGIVRQLSPSQFKMKEAWIEDQYNIWNFVELTVGIIAASLPALKPLFTWFFEAARGKTRAGESFPMSGYGSRKPRAQQYRAQRSDPSLVEGRVDIFHRGGVFSVVENDRGHSEDGILPKLDGKVPSEILVTTQVDVKR</sequence>
<evidence type="ECO:0000256" key="5">
    <source>
        <dbReference type="ARBA" id="ARBA00038359"/>
    </source>
</evidence>
<dbReference type="PANTHER" id="PTHR33048">
    <property type="entry name" value="PTH11-LIKE INTEGRAL MEMBRANE PROTEIN (AFU_ORTHOLOGUE AFUA_5G11245)"/>
    <property type="match status" value="1"/>
</dbReference>
<evidence type="ECO:0000256" key="3">
    <source>
        <dbReference type="ARBA" id="ARBA00022989"/>
    </source>
</evidence>
<feature type="transmembrane region" description="Helical" evidence="6">
    <location>
        <begin position="271"/>
        <end position="294"/>
    </location>
</feature>
<evidence type="ECO:0000256" key="1">
    <source>
        <dbReference type="ARBA" id="ARBA00004141"/>
    </source>
</evidence>
<evidence type="ECO:0000256" key="6">
    <source>
        <dbReference type="SAM" id="Phobius"/>
    </source>
</evidence>
<feature type="transmembrane region" description="Helical" evidence="6">
    <location>
        <begin position="31"/>
        <end position="50"/>
    </location>
</feature>
<dbReference type="AlphaFoldDB" id="A0A6A6VED7"/>
<name>A0A6A6VED7_9PLEO</name>
<feature type="transmembrane region" description="Helical" evidence="6">
    <location>
        <begin position="104"/>
        <end position="126"/>
    </location>
</feature>
<feature type="transmembrane region" description="Helical" evidence="6">
    <location>
        <begin position="62"/>
        <end position="84"/>
    </location>
</feature>
<dbReference type="Pfam" id="PF20684">
    <property type="entry name" value="Fung_rhodopsin"/>
    <property type="match status" value="1"/>
</dbReference>
<reference evidence="8" key="1">
    <citation type="journal article" date="2020" name="Stud. Mycol.">
        <title>101 Dothideomycetes genomes: a test case for predicting lifestyles and emergence of pathogens.</title>
        <authorList>
            <person name="Haridas S."/>
            <person name="Albert R."/>
            <person name="Binder M."/>
            <person name="Bloem J."/>
            <person name="Labutti K."/>
            <person name="Salamov A."/>
            <person name="Andreopoulos B."/>
            <person name="Baker S."/>
            <person name="Barry K."/>
            <person name="Bills G."/>
            <person name="Bluhm B."/>
            <person name="Cannon C."/>
            <person name="Castanera R."/>
            <person name="Culley D."/>
            <person name="Daum C."/>
            <person name="Ezra D."/>
            <person name="Gonzalez J."/>
            <person name="Henrissat B."/>
            <person name="Kuo A."/>
            <person name="Liang C."/>
            <person name="Lipzen A."/>
            <person name="Lutzoni F."/>
            <person name="Magnuson J."/>
            <person name="Mondo S."/>
            <person name="Nolan M."/>
            <person name="Ohm R."/>
            <person name="Pangilinan J."/>
            <person name="Park H.-J."/>
            <person name="Ramirez L."/>
            <person name="Alfaro M."/>
            <person name="Sun H."/>
            <person name="Tritt A."/>
            <person name="Yoshinaga Y."/>
            <person name="Zwiers L.-H."/>
            <person name="Turgeon B."/>
            <person name="Goodwin S."/>
            <person name="Spatafora J."/>
            <person name="Crous P."/>
            <person name="Grigoriev I."/>
        </authorList>
    </citation>
    <scope>NUCLEOTIDE SEQUENCE</scope>
    <source>
        <strain evidence="8">CBS 119925</strain>
    </source>
</reference>
<keyword evidence="3 6" id="KW-1133">Transmembrane helix</keyword>
<keyword evidence="4 6" id="KW-0472">Membrane</keyword>
<organism evidence="8 9">
    <name type="scientific">Sporormia fimetaria CBS 119925</name>
    <dbReference type="NCBI Taxonomy" id="1340428"/>
    <lineage>
        <taxon>Eukaryota</taxon>
        <taxon>Fungi</taxon>
        <taxon>Dikarya</taxon>
        <taxon>Ascomycota</taxon>
        <taxon>Pezizomycotina</taxon>
        <taxon>Dothideomycetes</taxon>
        <taxon>Pleosporomycetidae</taxon>
        <taxon>Pleosporales</taxon>
        <taxon>Sporormiaceae</taxon>
        <taxon>Sporormia</taxon>
    </lineage>
</organism>
<dbReference type="InterPro" id="IPR049326">
    <property type="entry name" value="Rhodopsin_dom_fungi"/>
</dbReference>
<evidence type="ECO:0000313" key="9">
    <source>
        <dbReference type="Proteomes" id="UP000799440"/>
    </source>
</evidence>
<comment type="similarity">
    <text evidence="5">Belongs to the SAT4 family.</text>
</comment>
<evidence type="ECO:0000256" key="2">
    <source>
        <dbReference type="ARBA" id="ARBA00022692"/>
    </source>
</evidence>
<comment type="subcellular location">
    <subcellularLocation>
        <location evidence="1">Membrane</location>
        <topology evidence="1">Multi-pass membrane protein</topology>
    </subcellularLocation>
</comment>
<dbReference type="EMBL" id="MU006568">
    <property type="protein sequence ID" value="KAF2748573.1"/>
    <property type="molecule type" value="Genomic_DNA"/>
</dbReference>
<protein>
    <recommendedName>
        <fullName evidence="7">Rhodopsin domain-containing protein</fullName>
    </recommendedName>
</protein>
<dbReference type="PANTHER" id="PTHR33048:SF167">
    <property type="entry name" value="INTEGRAL MEMBRANE PROTEIN"/>
    <property type="match status" value="1"/>
</dbReference>
<feature type="transmembrane region" description="Helical" evidence="6">
    <location>
        <begin position="201"/>
        <end position="219"/>
    </location>
</feature>
<feature type="transmembrane region" description="Helical" evidence="6">
    <location>
        <begin position="133"/>
        <end position="154"/>
    </location>
</feature>
<proteinExistence type="inferred from homology"/>
<keyword evidence="9" id="KW-1185">Reference proteome</keyword>
<gene>
    <name evidence="8" type="ORF">M011DRAFT_399755</name>
</gene>
<accession>A0A6A6VED7</accession>
<evidence type="ECO:0000256" key="4">
    <source>
        <dbReference type="ARBA" id="ARBA00023136"/>
    </source>
</evidence>
<evidence type="ECO:0000259" key="7">
    <source>
        <dbReference type="Pfam" id="PF20684"/>
    </source>
</evidence>
<dbReference type="GO" id="GO:0016020">
    <property type="term" value="C:membrane"/>
    <property type="evidence" value="ECO:0007669"/>
    <property type="project" value="UniProtKB-SubCell"/>
</dbReference>
<evidence type="ECO:0000313" key="8">
    <source>
        <dbReference type="EMBL" id="KAF2748573.1"/>
    </source>
</evidence>
<feature type="transmembrane region" description="Helical" evidence="6">
    <location>
        <begin position="231"/>
        <end position="251"/>
    </location>
</feature>
<dbReference type="InterPro" id="IPR052337">
    <property type="entry name" value="SAT4-like"/>
</dbReference>